<keyword evidence="6" id="KW-0328">Glycosyltransferase</keyword>
<dbReference type="Gene3D" id="3.40.50.11720">
    <property type="entry name" value="3-Deoxy-D-manno-octulosonic-acid transferase, N-terminal domain"/>
    <property type="match status" value="1"/>
</dbReference>
<keyword evidence="4" id="KW-1003">Cell membrane</keyword>
<dbReference type="EC" id="2.4.99.12" evidence="4"/>
<comment type="subcellular location">
    <subcellularLocation>
        <location evidence="4">Cell membrane</location>
    </subcellularLocation>
</comment>
<dbReference type="UniPathway" id="UPA00958"/>
<gene>
    <name evidence="6" type="ORF">HNQ39_001323</name>
</gene>
<dbReference type="GO" id="GO:0009244">
    <property type="term" value="P:lipopolysaccharide core region biosynthetic process"/>
    <property type="evidence" value="ECO:0007669"/>
    <property type="project" value="UniProtKB-UniRule"/>
</dbReference>
<dbReference type="GO" id="GO:0009245">
    <property type="term" value="P:lipid A biosynthetic process"/>
    <property type="evidence" value="ECO:0007669"/>
    <property type="project" value="TreeGrafter"/>
</dbReference>
<feature type="site" description="Transition state stabilizer" evidence="3">
    <location>
        <position position="133"/>
    </location>
</feature>
<reference evidence="6 7" key="1">
    <citation type="submission" date="2020-08" db="EMBL/GenBank/DDBJ databases">
        <title>Genomic Encyclopedia of Type Strains, Phase IV (KMG-IV): sequencing the most valuable type-strain genomes for metagenomic binning, comparative biology and taxonomic classification.</title>
        <authorList>
            <person name="Goeker M."/>
        </authorList>
    </citation>
    <scope>NUCLEOTIDE SEQUENCE [LARGE SCALE GENOMIC DNA]</scope>
    <source>
        <strain evidence="6 7">DSM 23562</strain>
    </source>
</reference>
<comment type="catalytic activity">
    <reaction evidence="4">
        <text>lipid IVA (E. coli) + CMP-3-deoxy-beta-D-manno-octulosonate = alpha-Kdo-(2-&gt;6)-lipid IVA (E. coli) + CMP + H(+)</text>
        <dbReference type="Rhea" id="RHEA:28066"/>
        <dbReference type="ChEBI" id="CHEBI:15378"/>
        <dbReference type="ChEBI" id="CHEBI:58603"/>
        <dbReference type="ChEBI" id="CHEBI:60364"/>
        <dbReference type="ChEBI" id="CHEBI:60377"/>
        <dbReference type="ChEBI" id="CHEBI:85987"/>
        <dbReference type="EC" id="2.4.99.12"/>
    </reaction>
</comment>
<dbReference type="PANTHER" id="PTHR42755:SF1">
    <property type="entry name" value="3-DEOXY-D-MANNO-OCTULOSONIC ACID TRANSFERASE, MITOCHONDRIAL-RELATED"/>
    <property type="match status" value="1"/>
</dbReference>
<dbReference type="Pfam" id="PF04413">
    <property type="entry name" value="Glycos_transf_N"/>
    <property type="match status" value="1"/>
</dbReference>
<comment type="similarity">
    <text evidence="4">Belongs to the glycosyltransferase group 1 family.</text>
</comment>
<dbReference type="RefSeq" id="WP_184193159.1">
    <property type="nucleotide sequence ID" value="NZ_JACHGW010000001.1"/>
</dbReference>
<evidence type="ECO:0000313" key="6">
    <source>
        <dbReference type="EMBL" id="MBB6049561.1"/>
    </source>
</evidence>
<dbReference type="InterPro" id="IPR039901">
    <property type="entry name" value="Kdotransferase"/>
</dbReference>
<dbReference type="AlphaFoldDB" id="A0A7W9W5Y6"/>
<dbReference type="SUPFAM" id="SSF53756">
    <property type="entry name" value="UDP-Glycosyltransferase/glycogen phosphorylase"/>
    <property type="match status" value="1"/>
</dbReference>
<protein>
    <recommendedName>
        <fullName evidence="4">3-deoxy-D-manno-octulosonic acid transferase</fullName>
        <shortName evidence="4">Kdo transferase</shortName>
        <ecNumber evidence="4">2.4.99.12</ecNumber>
    </recommendedName>
    <alternativeName>
        <fullName evidence="4">Lipid IV(A) 3-deoxy-D-manno-octulosonic acid transferase</fullName>
    </alternativeName>
</protein>
<name>A0A7W9W5Y6_ARMRO</name>
<dbReference type="GO" id="GO:0043842">
    <property type="term" value="F:Kdo transferase activity"/>
    <property type="evidence" value="ECO:0007669"/>
    <property type="project" value="UniProtKB-EC"/>
</dbReference>
<proteinExistence type="inferred from homology"/>
<dbReference type="PANTHER" id="PTHR42755">
    <property type="entry name" value="3-DEOXY-MANNO-OCTULOSONATE CYTIDYLYLTRANSFERASE"/>
    <property type="match status" value="1"/>
</dbReference>
<keyword evidence="4" id="KW-0448">Lipopolysaccharide biosynthesis</keyword>
<comment type="pathway">
    <text evidence="4">Bacterial outer membrane biogenesis; LPS core biosynthesis.</text>
</comment>
<sequence>MIYNLLLFLLSPLLLLYYLFRLATGKEDPVHWRERFGDFPSSVPPRAGGEGARRFWVHAVSVGEVMAAKPILRELRKRYPEAFLLLTTTTRGGREVAQGIADASAVAFFPLDFPWAVGRALQHVQPDAVLLMEWEIWPNFLLAAKRQGAKVAVLNGRISDKGLRRGLKARGLLKDGLGAVDLFAMQSDEDTRRAGLVGVPSERAQTFGNTKFDESVSMLSSDERRALRTELGIPEGAPVWICGSTRDGKDGIPDEELLVAEAAQKVRERFPELQLIVAPRHLERVETVKAHLPGAVQRSKREQGPTLILDTFGELGRVYAVADVAFIGGSLAPWGGQSVFQPLAQGVPALFGSHMNNQRDIAALAIAEGVAEQVEGAAGLAAAVCHWLALSPEQKAETAVKARGLIERNQGVSVRCLDAVEALLEA</sequence>
<dbReference type="InterPro" id="IPR038107">
    <property type="entry name" value="Glycos_transf_N_sf"/>
</dbReference>
<comment type="caution">
    <text evidence="6">The sequence shown here is derived from an EMBL/GenBank/DDBJ whole genome shotgun (WGS) entry which is preliminary data.</text>
</comment>
<feature type="domain" description="3-deoxy-D-manno-octulosonic-acid transferase N-terminal" evidence="5">
    <location>
        <begin position="31"/>
        <end position="213"/>
    </location>
</feature>
<evidence type="ECO:0000256" key="1">
    <source>
        <dbReference type="ARBA" id="ARBA00022679"/>
    </source>
</evidence>
<comment type="function">
    <text evidence="4">Involved in lipopolysaccharide (LPS) biosynthesis. Catalyzes the transfer of 3-deoxy-D-manno-octulosonate (Kdo) residue(s) from CMP-Kdo to lipid IV(A), the tetraacyldisaccharide-1,4'-bisphosphate precursor of lipid A.</text>
</comment>
<dbReference type="GO" id="GO:0005886">
    <property type="term" value="C:plasma membrane"/>
    <property type="evidence" value="ECO:0007669"/>
    <property type="project" value="UniProtKB-SubCell"/>
</dbReference>
<accession>A0A7W9W5Y6</accession>
<dbReference type="Proteomes" id="UP000520814">
    <property type="component" value="Unassembled WGS sequence"/>
</dbReference>
<feature type="site" description="Transition state stabilizer" evidence="3">
    <location>
        <position position="211"/>
    </location>
</feature>
<evidence type="ECO:0000313" key="7">
    <source>
        <dbReference type="Proteomes" id="UP000520814"/>
    </source>
</evidence>
<evidence type="ECO:0000259" key="5">
    <source>
        <dbReference type="Pfam" id="PF04413"/>
    </source>
</evidence>
<organism evidence="6 7">
    <name type="scientific">Armatimonas rosea</name>
    <dbReference type="NCBI Taxonomy" id="685828"/>
    <lineage>
        <taxon>Bacteria</taxon>
        <taxon>Bacillati</taxon>
        <taxon>Armatimonadota</taxon>
        <taxon>Armatimonadia</taxon>
        <taxon>Armatimonadales</taxon>
        <taxon>Armatimonadaceae</taxon>
        <taxon>Armatimonas</taxon>
    </lineage>
</organism>
<feature type="active site" description="Proton acceptor" evidence="2">
    <location>
        <position position="64"/>
    </location>
</feature>
<dbReference type="Gene3D" id="3.40.50.2000">
    <property type="entry name" value="Glycogen Phosphorylase B"/>
    <property type="match status" value="1"/>
</dbReference>
<dbReference type="InterPro" id="IPR007507">
    <property type="entry name" value="Glycos_transf_N"/>
</dbReference>
<keyword evidence="1 4" id="KW-0808">Transferase</keyword>
<keyword evidence="7" id="KW-1185">Reference proteome</keyword>
<evidence type="ECO:0000256" key="2">
    <source>
        <dbReference type="PIRSR" id="PIRSR639901-1"/>
    </source>
</evidence>
<dbReference type="EMBL" id="JACHGW010000001">
    <property type="protein sequence ID" value="MBB6049561.1"/>
    <property type="molecule type" value="Genomic_DNA"/>
</dbReference>
<keyword evidence="4" id="KW-0472">Membrane</keyword>
<evidence type="ECO:0000256" key="3">
    <source>
        <dbReference type="PIRSR" id="PIRSR639901-2"/>
    </source>
</evidence>
<evidence type="ECO:0000256" key="4">
    <source>
        <dbReference type="RuleBase" id="RU365103"/>
    </source>
</evidence>